<feature type="compositionally biased region" description="Pro residues" evidence="1">
    <location>
        <begin position="1"/>
        <end position="72"/>
    </location>
</feature>
<gene>
    <name evidence="2" type="ORF">CXG47_10460</name>
</gene>
<comment type="caution">
    <text evidence="2">The sequence shown here is derived from an EMBL/GenBank/DDBJ whole genome shotgun (WGS) entry which is preliminary data.</text>
</comment>
<dbReference type="Proteomes" id="UP000234744">
    <property type="component" value="Unassembled WGS sequence"/>
</dbReference>
<dbReference type="PRINTS" id="PR01217">
    <property type="entry name" value="PRICHEXTENSN"/>
</dbReference>
<name>A0ABX4U1I5_PSEDL</name>
<evidence type="ECO:0000256" key="1">
    <source>
        <dbReference type="SAM" id="MobiDB-lite"/>
    </source>
</evidence>
<accession>A0ABX4U1I5</accession>
<organism evidence="2 3">
    <name type="scientific">Pseudomonas plecoglossicida</name>
    <dbReference type="NCBI Taxonomy" id="70775"/>
    <lineage>
        <taxon>Bacteria</taxon>
        <taxon>Pseudomonadati</taxon>
        <taxon>Pseudomonadota</taxon>
        <taxon>Gammaproteobacteria</taxon>
        <taxon>Pseudomonadales</taxon>
        <taxon>Pseudomonadaceae</taxon>
        <taxon>Pseudomonas</taxon>
    </lineage>
</organism>
<keyword evidence="3" id="KW-1185">Reference proteome</keyword>
<evidence type="ECO:0000313" key="2">
    <source>
        <dbReference type="EMBL" id="PLV14462.1"/>
    </source>
</evidence>
<feature type="region of interest" description="Disordered" evidence="1">
    <location>
        <begin position="1"/>
        <end position="75"/>
    </location>
</feature>
<protein>
    <submittedName>
        <fullName evidence="2">Uncharacterized protein</fullName>
    </submittedName>
</protein>
<reference evidence="2 3" key="1">
    <citation type="submission" date="2017-12" db="EMBL/GenBank/DDBJ databases">
        <title>Detection of the carbapenemase gene blaVIM-5 in members of the Pseudomonas putida group isolated from polluted Nigerian wetlands.</title>
        <authorList>
            <person name="Adelowo O."/>
            <person name="Vollmers J."/>
            <person name="Maeusezahl I."/>
            <person name="Kaster A.-K."/>
            <person name="Mueller J.A."/>
        </authorList>
    </citation>
    <scope>NUCLEOTIDE SEQUENCE [LARGE SCALE GENOMIC DNA]</scope>
    <source>
        <strain evidence="2 3">MR69</strain>
    </source>
</reference>
<dbReference type="EMBL" id="PJCJ01000005">
    <property type="protein sequence ID" value="PLV14462.1"/>
    <property type="molecule type" value="Genomic_DNA"/>
</dbReference>
<proteinExistence type="predicted"/>
<evidence type="ECO:0000313" key="3">
    <source>
        <dbReference type="Proteomes" id="UP000234744"/>
    </source>
</evidence>
<sequence length="161" mass="17138">MRPLPSCPPPSPLCPLPLPPWPPPEPPPPLPPPPPPWPPPPPLPPPPPWPPPLPPPPPPWPPPPPLPPPPPSFAYALEVPPMESGTNTAEADNTAPIAKANKHFLSIMMSPLGVAPGCTMNPVISGPPWGDLLTSAAFHLQRLNEILQGLPAKYFGMFLDF</sequence>